<accession>A0ABV8F100</accession>
<gene>
    <name evidence="2" type="ORF">ACFOYY_12725</name>
</gene>
<reference evidence="3" key="1">
    <citation type="journal article" date="2019" name="Int. J. Syst. Evol. Microbiol.">
        <title>The Global Catalogue of Microorganisms (GCM) 10K type strain sequencing project: providing services to taxonomists for standard genome sequencing and annotation.</title>
        <authorList>
            <consortium name="The Broad Institute Genomics Platform"/>
            <consortium name="The Broad Institute Genome Sequencing Center for Infectious Disease"/>
            <person name="Wu L."/>
            <person name="Ma J."/>
        </authorList>
    </citation>
    <scope>NUCLEOTIDE SEQUENCE [LARGE SCALE GENOMIC DNA]</scope>
    <source>
        <strain evidence="3">TBRC 7912</strain>
    </source>
</reference>
<protein>
    <submittedName>
        <fullName evidence="2">PaaI family thioesterase</fullName>
        <ecNumber evidence="2">3.1.2.-</ecNumber>
    </submittedName>
</protein>
<keyword evidence="3" id="KW-1185">Reference proteome</keyword>
<dbReference type="CDD" id="cd03443">
    <property type="entry name" value="PaaI_thioesterase"/>
    <property type="match status" value="1"/>
</dbReference>
<evidence type="ECO:0000259" key="1">
    <source>
        <dbReference type="Pfam" id="PF03061"/>
    </source>
</evidence>
<dbReference type="RefSeq" id="WP_386189886.1">
    <property type="nucleotide sequence ID" value="NZ_JBHSBC010000012.1"/>
</dbReference>
<dbReference type="InterPro" id="IPR006683">
    <property type="entry name" value="Thioestr_dom"/>
</dbReference>
<name>A0ABV8F100_9ACTN</name>
<evidence type="ECO:0000313" key="2">
    <source>
        <dbReference type="EMBL" id="MFC3980993.1"/>
    </source>
</evidence>
<dbReference type="EC" id="3.1.2.-" evidence="2"/>
<organism evidence="2 3">
    <name type="scientific">Streptosporangium jomthongense</name>
    <dbReference type="NCBI Taxonomy" id="1193683"/>
    <lineage>
        <taxon>Bacteria</taxon>
        <taxon>Bacillati</taxon>
        <taxon>Actinomycetota</taxon>
        <taxon>Actinomycetes</taxon>
        <taxon>Streptosporangiales</taxon>
        <taxon>Streptosporangiaceae</taxon>
        <taxon>Streptosporangium</taxon>
    </lineage>
</organism>
<dbReference type="EMBL" id="JBHSBC010000012">
    <property type="protein sequence ID" value="MFC3980993.1"/>
    <property type="molecule type" value="Genomic_DNA"/>
</dbReference>
<proteinExistence type="predicted"/>
<dbReference type="GO" id="GO:0016787">
    <property type="term" value="F:hydrolase activity"/>
    <property type="evidence" value="ECO:0007669"/>
    <property type="project" value="UniProtKB-KW"/>
</dbReference>
<keyword evidence="2" id="KW-0378">Hydrolase</keyword>
<dbReference type="Proteomes" id="UP001595698">
    <property type="component" value="Unassembled WGS sequence"/>
</dbReference>
<dbReference type="SUPFAM" id="SSF54637">
    <property type="entry name" value="Thioesterase/thiol ester dehydrase-isomerase"/>
    <property type="match status" value="1"/>
</dbReference>
<dbReference type="InterPro" id="IPR029069">
    <property type="entry name" value="HotDog_dom_sf"/>
</dbReference>
<feature type="domain" description="Thioesterase" evidence="1">
    <location>
        <begin position="60"/>
        <end position="136"/>
    </location>
</feature>
<sequence>MTRPQERVGEHAPLSPRLSLDEVRGLVTEFWPDSGLWVSEVSPHRVVVTAGPEGLECRPGGTLSGPAIFKAADLSSFLAINAYAGRVLTGVLTHGSVSLLEAAEPGPLTVVVEVVRLGRRTAVANGRISDAEGGLIAVTTMQFALPSRQVLSPGP</sequence>
<dbReference type="Pfam" id="PF03061">
    <property type="entry name" value="4HBT"/>
    <property type="match status" value="1"/>
</dbReference>
<evidence type="ECO:0000313" key="3">
    <source>
        <dbReference type="Proteomes" id="UP001595698"/>
    </source>
</evidence>
<dbReference type="Gene3D" id="3.10.129.10">
    <property type="entry name" value="Hotdog Thioesterase"/>
    <property type="match status" value="1"/>
</dbReference>
<comment type="caution">
    <text evidence="2">The sequence shown here is derived from an EMBL/GenBank/DDBJ whole genome shotgun (WGS) entry which is preliminary data.</text>
</comment>